<dbReference type="AlphaFoldDB" id="A0A146F5Y7"/>
<evidence type="ECO:0000256" key="1">
    <source>
        <dbReference type="SAM" id="MobiDB-lite"/>
    </source>
</evidence>
<dbReference type="Pfam" id="PF09692">
    <property type="entry name" value="Arb1"/>
    <property type="match status" value="1"/>
</dbReference>
<proteinExistence type="predicted"/>
<dbReference type="VEuPathDB" id="FungiDB:ASPFODRAFT_209672"/>
<accession>A0A146F5Y7</accession>
<feature type="compositionally biased region" description="Basic residues" evidence="1">
    <location>
        <begin position="64"/>
        <end position="81"/>
    </location>
</feature>
<evidence type="ECO:0000313" key="2">
    <source>
        <dbReference type="EMBL" id="GAT21560.1"/>
    </source>
</evidence>
<sequence length="529" mass="60338">MSDSRDPSDTGKELPFRPAASKTIDDPQQTDQLPETPEDNPDSAPNSPKSQSLEELPIEFDQAKKKKKKSKTRPKSKRGKNKPTGFEEYYVDAPITPEEFSAEKELYNVYVPKLPYFAPANRNMREARDLSPSKSYHLMDLALILTSPSRIEDALLRYQKNRRLESDRRDVFLKYLAYGGVNVGQRMFGGLDGRDLQQLDSEQILQARAMTSVGKDRSNLTVDFDAVVRGFLYETSFFPYYFNPETEDMIKLATVTIRNFLSYLLYHDVCPEYNDNIDQARNSCDIATRELWNNHQLMAKGPGDFNSCCSLLFGGELHDTYVEDNQCKNSKDDAPRLTTETARKIVKFALAGAGENRHALRFQELTENDTLCAVRIEDIDGFEITAVHPPGEDVREFYQTHAPDLVPVGKLLARAYRDPGMPDFDLSPEEQVAQQPEKNFELFMEDNILQYCYPGMKVITPVWELNCGFHYFEDAYRTYGSNYTPLVNDLMLGWKEPRDLAKAESDGEDDSSVTLWASPEQACPRKLNS</sequence>
<protein>
    <recommendedName>
        <fullName evidence="4">Argonaute complex, subunit Arb1</fullName>
    </recommendedName>
</protein>
<dbReference type="InterPro" id="IPR018606">
    <property type="entry name" value="Arb1"/>
</dbReference>
<feature type="compositionally biased region" description="Polar residues" evidence="1">
    <location>
        <begin position="43"/>
        <end position="53"/>
    </location>
</feature>
<comment type="caution">
    <text evidence="2">The sequence shown here is derived from an EMBL/GenBank/DDBJ whole genome shotgun (WGS) entry which is preliminary data.</text>
</comment>
<evidence type="ECO:0000313" key="3">
    <source>
        <dbReference type="Proteomes" id="UP000075230"/>
    </source>
</evidence>
<dbReference type="GO" id="GO:0031047">
    <property type="term" value="P:regulatory ncRNA-mediated gene silencing"/>
    <property type="evidence" value="ECO:0007669"/>
    <property type="project" value="InterPro"/>
</dbReference>
<feature type="region of interest" description="Disordered" evidence="1">
    <location>
        <begin position="1"/>
        <end position="85"/>
    </location>
</feature>
<feature type="compositionally biased region" description="Basic and acidic residues" evidence="1">
    <location>
        <begin position="1"/>
        <end position="15"/>
    </location>
</feature>
<gene>
    <name evidence="2" type="ORF">RIB2604_01004510</name>
</gene>
<reference evidence="2 3" key="1">
    <citation type="journal article" date="2016" name="DNA Res.">
        <title>Genome sequence of Aspergillus luchuensis NBRC 4314.</title>
        <authorList>
            <person name="Yamada O."/>
            <person name="Machida M."/>
            <person name="Hosoyama A."/>
            <person name="Goto M."/>
            <person name="Takahashi T."/>
            <person name="Futagami T."/>
            <person name="Yamagata Y."/>
            <person name="Takeuchi M."/>
            <person name="Kobayashi T."/>
            <person name="Koike H."/>
            <person name="Abe K."/>
            <person name="Asai K."/>
            <person name="Arita M."/>
            <person name="Fujita N."/>
            <person name="Fukuda K."/>
            <person name="Higa K."/>
            <person name="Horikawa H."/>
            <person name="Ishikawa T."/>
            <person name="Jinno K."/>
            <person name="Kato Y."/>
            <person name="Kirimura K."/>
            <person name="Mizutani O."/>
            <person name="Nakasone K."/>
            <person name="Sano M."/>
            <person name="Shiraishi Y."/>
            <person name="Tsukahara M."/>
            <person name="Gomi K."/>
        </authorList>
    </citation>
    <scope>NUCLEOTIDE SEQUENCE [LARGE SCALE GENOMIC DNA]</scope>
    <source>
        <strain evidence="2 3">RIB 2604</strain>
    </source>
</reference>
<name>A0A146F5Y7_ASPKA</name>
<dbReference type="Proteomes" id="UP000075230">
    <property type="component" value="Unassembled WGS sequence"/>
</dbReference>
<reference evidence="3" key="2">
    <citation type="submission" date="2016-02" db="EMBL/GenBank/DDBJ databases">
        <title>Genome sequencing of Aspergillus luchuensis NBRC 4314.</title>
        <authorList>
            <person name="Yamada O."/>
        </authorList>
    </citation>
    <scope>NUCLEOTIDE SEQUENCE [LARGE SCALE GENOMIC DNA]</scope>
    <source>
        <strain evidence="3">RIB 2604</strain>
    </source>
</reference>
<dbReference type="EMBL" id="BCWF01000010">
    <property type="protein sequence ID" value="GAT21560.1"/>
    <property type="molecule type" value="Genomic_DNA"/>
</dbReference>
<organism evidence="2 3">
    <name type="scientific">Aspergillus kawachii</name>
    <name type="common">White koji mold</name>
    <name type="synonym">Aspergillus awamori var. kawachi</name>
    <dbReference type="NCBI Taxonomy" id="1069201"/>
    <lineage>
        <taxon>Eukaryota</taxon>
        <taxon>Fungi</taxon>
        <taxon>Dikarya</taxon>
        <taxon>Ascomycota</taxon>
        <taxon>Pezizomycotina</taxon>
        <taxon>Eurotiomycetes</taxon>
        <taxon>Eurotiomycetidae</taxon>
        <taxon>Eurotiales</taxon>
        <taxon>Aspergillaceae</taxon>
        <taxon>Aspergillus</taxon>
        <taxon>Aspergillus subgen. Circumdati</taxon>
    </lineage>
</organism>
<evidence type="ECO:0008006" key="4">
    <source>
        <dbReference type="Google" id="ProtNLM"/>
    </source>
</evidence>
<dbReference type="GO" id="GO:0033167">
    <property type="term" value="C:ARC complex"/>
    <property type="evidence" value="ECO:0007669"/>
    <property type="project" value="InterPro"/>
</dbReference>